<dbReference type="InterPro" id="IPR034139">
    <property type="entry name" value="TOPRIM_OLD"/>
</dbReference>
<feature type="domain" description="Endonuclease GajA/Old nuclease/RecF-like AAA" evidence="1">
    <location>
        <begin position="1"/>
        <end position="386"/>
    </location>
</feature>
<dbReference type="AlphaFoldDB" id="A0A6N9IQB9"/>
<organism evidence="3 4">
    <name type="scientific">Ligilactobacillus salivarius</name>
    <dbReference type="NCBI Taxonomy" id="1624"/>
    <lineage>
        <taxon>Bacteria</taxon>
        <taxon>Bacillati</taxon>
        <taxon>Bacillota</taxon>
        <taxon>Bacilli</taxon>
        <taxon>Lactobacillales</taxon>
        <taxon>Lactobacillaceae</taxon>
        <taxon>Ligilactobacillus</taxon>
    </lineage>
</organism>
<evidence type="ECO:0000259" key="1">
    <source>
        <dbReference type="Pfam" id="PF13175"/>
    </source>
</evidence>
<dbReference type="RefSeq" id="WP_161022470.1">
    <property type="nucleotide sequence ID" value="NZ_VSUB01000003.1"/>
</dbReference>
<dbReference type="PANTHER" id="PTHR43581">
    <property type="entry name" value="ATP/GTP PHOSPHATASE"/>
    <property type="match status" value="1"/>
</dbReference>
<dbReference type="InterPro" id="IPR051396">
    <property type="entry name" value="Bact_Antivir_Def_Nuclease"/>
</dbReference>
<evidence type="ECO:0000313" key="4">
    <source>
        <dbReference type="Proteomes" id="UP000471678"/>
    </source>
</evidence>
<evidence type="ECO:0000313" key="3">
    <source>
        <dbReference type="EMBL" id="MYY64581.1"/>
    </source>
</evidence>
<proteinExistence type="predicted"/>
<dbReference type="EMBL" id="VSUB01000003">
    <property type="protein sequence ID" value="MYY64581.1"/>
    <property type="molecule type" value="Genomic_DNA"/>
</dbReference>
<dbReference type="CDD" id="cd01026">
    <property type="entry name" value="TOPRIM_OLD"/>
    <property type="match status" value="1"/>
</dbReference>
<dbReference type="Pfam" id="PF20469">
    <property type="entry name" value="OLD-like_TOPRIM"/>
    <property type="match status" value="1"/>
</dbReference>
<dbReference type="Proteomes" id="UP000471678">
    <property type="component" value="Unassembled WGS sequence"/>
</dbReference>
<dbReference type="Gene3D" id="3.40.50.300">
    <property type="entry name" value="P-loop containing nucleotide triphosphate hydrolases"/>
    <property type="match status" value="1"/>
</dbReference>
<comment type="caution">
    <text evidence="3">The sequence shown here is derived from an EMBL/GenBank/DDBJ whole genome shotgun (WGS) entry which is preliminary data.</text>
</comment>
<dbReference type="PANTHER" id="PTHR43581:SF4">
    <property type="entry name" value="ATP_GTP PHOSPHATASE"/>
    <property type="match status" value="1"/>
</dbReference>
<keyword evidence="3" id="KW-0255">Endonuclease</keyword>
<dbReference type="Pfam" id="PF13175">
    <property type="entry name" value="AAA_15"/>
    <property type="match status" value="1"/>
</dbReference>
<name>A0A6N9IQB9_9LACO</name>
<dbReference type="SUPFAM" id="SSF52540">
    <property type="entry name" value="P-loop containing nucleoside triphosphate hydrolases"/>
    <property type="match status" value="1"/>
</dbReference>
<dbReference type="InterPro" id="IPR027417">
    <property type="entry name" value="P-loop_NTPase"/>
</dbReference>
<evidence type="ECO:0000259" key="2">
    <source>
        <dbReference type="Pfam" id="PF20469"/>
    </source>
</evidence>
<keyword evidence="3" id="KW-0540">Nuclease</keyword>
<sequence>MYLNEVKVKNYRSLKDVKLVLDKENGTPNLSLIIGKNNSGKTSLLKIMKKMIAEDRKLSWDDFNIQYRKEIHKILISEEEGNEEDIEGIILDLYMEYDDNDDLNNILPLMLDLNMENNIVVLEFKCQPIIHKIEELRNLVNDTELKEYRKFSDFMQENLNKYFETNVYARGYDYESYELTDTIEKLDSSIVKKIINIIGISAKRDTSNNEKDRTLSQIAAKYYENFSDEEDKIRSLREEVSKTDGVLNKEYNKLFKDVIDDFRNFGNFLNGEENVNIHSKMDVSKLLKGNTVFSYQYDEEDLPENYNGLGYMNLLGIIFEVKACFQKFRQDSNRSKINILYIEEPEAHTHPQLQYVFIKNIGKLIENEKDNLNVQTIITTHSSHIVSQCKFEDTNFFIKENDSAQIKSYADLENLYKNEREIFEFVKKYITLSRAEIFFADKLILIEGDTERILLPTMMEMVDNKSNERDVSPLLSQNISVLVIGNYAHVLSKLISFLNLKTLVITDIDAEGIKSGEIKNPAEAKETTNGSLKKFFKGKSFKELRNLEKDGKTLNIEVKTKSRGKEDVEYKADLNGNLRIAYQIEEKNNKGEDYQATSFEDSFIHLNLEFVQKLANEHGKNAGLKSIEKLKEVDNNSYNRYELASNCIDSKTNFAIGILMYGNNWQIPKYIEEGLEWIRK</sequence>
<dbReference type="GO" id="GO:0004519">
    <property type="term" value="F:endonuclease activity"/>
    <property type="evidence" value="ECO:0007669"/>
    <property type="project" value="UniProtKB-KW"/>
</dbReference>
<gene>
    <name evidence="3" type="ORF">FYL25_03920</name>
</gene>
<protein>
    <submittedName>
        <fullName evidence="3">ATP-dependent endonuclease</fullName>
    </submittedName>
</protein>
<accession>A0A6N9IQB9</accession>
<feature type="domain" description="OLD protein-like TOPRIM" evidence="2">
    <location>
        <begin position="438"/>
        <end position="509"/>
    </location>
</feature>
<reference evidence="3 4" key="1">
    <citation type="journal article" date="2020" name="Food Funct.">
        <title>Screening of Lactobacillus salivarius strains from the feces of Chinese populations and the evaluation of their effects against intestinal inflammation in mice.</title>
        <authorList>
            <person name="Zhai Q."/>
            <person name="Shen X."/>
            <person name="Cen S."/>
            <person name="Zhang C."/>
            <person name="Tian F."/>
            <person name="Zhao J."/>
            <person name="Zhang H."/>
            <person name="Xue Y."/>
            <person name="Chen W."/>
        </authorList>
    </citation>
    <scope>NUCLEOTIDE SEQUENCE [LARGE SCALE GENOMIC DNA]</scope>
    <source>
        <strain evidence="3 4">FYNDL5_1.scaf</strain>
    </source>
</reference>
<dbReference type="InterPro" id="IPR041685">
    <property type="entry name" value="AAA_GajA/Old/RecF-like"/>
</dbReference>
<keyword evidence="3" id="KW-0378">Hydrolase</keyword>